<evidence type="ECO:0000256" key="2">
    <source>
        <dbReference type="SAM" id="MobiDB-lite"/>
    </source>
</evidence>
<dbReference type="InterPro" id="IPR045659">
    <property type="entry name" value="LptD_2"/>
</dbReference>
<protein>
    <recommendedName>
        <fullName evidence="1">LPS-assembly protein LptD</fullName>
    </recommendedName>
</protein>
<gene>
    <name evidence="1 5" type="primary">lptD</name>
    <name evidence="5" type="ORF">GR170_01300</name>
</gene>
<comment type="subunit">
    <text evidence="1">Component of the lipopolysaccharide transport and assembly complex.</text>
</comment>
<reference evidence="5 6" key="1">
    <citation type="submission" date="2019-12" db="EMBL/GenBank/DDBJ databases">
        <authorList>
            <person name="Li M."/>
        </authorList>
    </citation>
    <scope>NUCLEOTIDE SEQUENCE [LARGE SCALE GENOMIC DNA]</scope>
    <source>
        <strain evidence="5 6">GBMRC 2024</strain>
    </source>
</reference>
<keyword evidence="1" id="KW-0732">Signal</keyword>
<organism evidence="5 6">
    <name type="scientific">Pseudooceanicola albus</name>
    <dbReference type="NCBI Taxonomy" id="2692189"/>
    <lineage>
        <taxon>Bacteria</taxon>
        <taxon>Pseudomonadati</taxon>
        <taxon>Pseudomonadota</taxon>
        <taxon>Alphaproteobacteria</taxon>
        <taxon>Rhodobacterales</taxon>
        <taxon>Paracoccaceae</taxon>
        <taxon>Pseudooceanicola</taxon>
    </lineage>
</organism>
<dbReference type="Pfam" id="PF19838">
    <property type="entry name" value="LptD_2"/>
    <property type="match status" value="1"/>
</dbReference>
<dbReference type="RefSeq" id="WP_160890992.1">
    <property type="nucleotide sequence ID" value="NZ_WUMU01000001.1"/>
</dbReference>
<feature type="region of interest" description="Disordered" evidence="2">
    <location>
        <begin position="1"/>
        <end position="23"/>
    </location>
</feature>
<dbReference type="InterPro" id="IPR020889">
    <property type="entry name" value="LipoPS_assembly_LptD"/>
</dbReference>
<dbReference type="GO" id="GO:0043165">
    <property type="term" value="P:Gram-negative-bacterium-type cell outer membrane assembly"/>
    <property type="evidence" value="ECO:0007669"/>
    <property type="project" value="UniProtKB-UniRule"/>
</dbReference>
<keyword evidence="6" id="KW-1185">Reference proteome</keyword>
<comment type="subcellular location">
    <subcellularLocation>
        <location evidence="1">Cell outer membrane</location>
    </subcellularLocation>
</comment>
<comment type="similarity">
    <text evidence="1">Belongs to the LptD family.</text>
</comment>
<feature type="domain" description="LptD C-terminal" evidence="3">
    <location>
        <begin position="298"/>
        <end position="668"/>
    </location>
</feature>
<dbReference type="EMBL" id="WUMU01000001">
    <property type="protein sequence ID" value="MXN16454.1"/>
    <property type="molecule type" value="Genomic_DNA"/>
</dbReference>
<dbReference type="GO" id="GO:0015920">
    <property type="term" value="P:lipopolysaccharide transport"/>
    <property type="evidence" value="ECO:0007669"/>
    <property type="project" value="InterPro"/>
</dbReference>
<dbReference type="InterPro" id="IPR007543">
    <property type="entry name" value="LptD_C"/>
</dbReference>
<dbReference type="AlphaFoldDB" id="A0A6L7FWG9"/>
<name>A0A6L7FWG9_9RHOB</name>
<comment type="function">
    <text evidence="1">Involved in the assembly of lipopolysaccharide (LPS) at the surface of the outer membrane.</text>
</comment>
<sequence>MPPVPAAAKRGAPTRSLTRATPAPRWRWTLGAGLALAMGLAGGAQAQDTSGPAMLVADKIFMEGPDKLVAEGHVEALQGDVRLRATRVTYNKETGELALEGPMTLTQADGSTVIVADSGTLDRDLQNGLMRGARIMLNQQVQLAAAQVARVEGRYTQLYKTTVSSCQVCGQSKPPLWQIRAESVVHDTEAGQLYFDKARFEVMGVPLLYLPKLRLPDPTQKRASGFLIPEFRRDTTLGTGMKLPYYLRLGDNRDLTLTPFISDKTRTMEFRYRQAYRTGALSVIGAVSRDDLDSDFSSRGYIQADGLFYLPRDFTLSFSLKAVSDVSYLSDYDYSDEDRLRSEITLDRARRDEWIGFSMVHYRSLRADENYNTIPSYIGDASYEKRLFPALIGGELRYGAELHGHYRISDSDTPDADGIVEGRDVARLSVSSDWRRTWTLRHGLRVETLGGMVADSFRTMDDSTLPDSQSGITPYSAVTLRLPMQRANADGSRDVIEPVAQLAWSGGHALKVADEESTRVEFDEGNLLGLTRYSAPDRRERGWRTAYGLSWAHYTASDWTLRGVVGQVWQQKVDADFSRSSGLDSRYSDVLIAGQVAAPGGWSVTARGLYDPADALQLDKAEALASWISTRTTFSASYVWLPRDEQQDRAEVVSQWGLDGSVQVNDTWGLSANARYDIAAERPVKAGLGVTWRNECVEVGLGLDRSYGSSEVVTPSTDVTFTVGLRGFTLNDAGGSTRKSCSN</sequence>
<dbReference type="GO" id="GO:1990351">
    <property type="term" value="C:transporter complex"/>
    <property type="evidence" value="ECO:0007669"/>
    <property type="project" value="TreeGrafter"/>
</dbReference>
<keyword evidence="1" id="KW-0472">Membrane</keyword>
<dbReference type="Proteomes" id="UP000477911">
    <property type="component" value="Unassembled WGS sequence"/>
</dbReference>
<dbReference type="PANTHER" id="PTHR30189:SF1">
    <property type="entry name" value="LPS-ASSEMBLY PROTEIN LPTD"/>
    <property type="match status" value="1"/>
</dbReference>
<dbReference type="InterPro" id="IPR050218">
    <property type="entry name" value="LptD"/>
</dbReference>
<comment type="caution">
    <text evidence="5">The sequence shown here is derived from an EMBL/GenBank/DDBJ whole genome shotgun (WGS) entry which is preliminary data.</text>
</comment>
<evidence type="ECO:0000259" key="3">
    <source>
        <dbReference type="Pfam" id="PF04453"/>
    </source>
</evidence>
<dbReference type="HAMAP" id="MF_01411">
    <property type="entry name" value="LPS_assembly_LptD"/>
    <property type="match status" value="1"/>
</dbReference>
<keyword evidence="1" id="KW-0998">Cell outer membrane</keyword>
<feature type="domain" description="LPS-assembly protein LptD central" evidence="4">
    <location>
        <begin position="197"/>
        <end position="277"/>
    </location>
</feature>
<dbReference type="Pfam" id="PF04453">
    <property type="entry name" value="LptD"/>
    <property type="match status" value="1"/>
</dbReference>
<evidence type="ECO:0000313" key="5">
    <source>
        <dbReference type="EMBL" id="MXN16454.1"/>
    </source>
</evidence>
<evidence type="ECO:0000313" key="6">
    <source>
        <dbReference type="Proteomes" id="UP000477911"/>
    </source>
</evidence>
<dbReference type="GO" id="GO:0009279">
    <property type="term" value="C:cell outer membrane"/>
    <property type="evidence" value="ECO:0007669"/>
    <property type="project" value="UniProtKB-SubCell"/>
</dbReference>
<evidence type="ECO:0000259" key="4">
    <source>
        <dbReference type="Pfam" id="PF19838"/>
    </source>
</evidence>
<comment type="caution">
    <text evidence="1">Lacks conserved residue(s) required for the propagation of feature annotation.</text>
</comment>
<dbReference type="PANTHER" id="PTHR30189">
    <property type="entry name" value="LPS-ASSEMBLY PROTEIN"/>
    <property type="match status" value="1"/>
</dbReference>
<proteinExistence type="inferred from homology"/>
<evidence type="ECO:0000256" key="1">
    <source>
        <dbReference type="HAMAP-Rule" id="MF_01411"/>
    </source>
</evidence>
<accession>A0A6L7FWG9</accession>